<feature type="region of interest" description="Disordered" evidence="1">
    <location>
        <begin position="736"/>
        <end position="759"/>
    </location>
</feature>
<name>A0AAD4QAS3_9AGAM</name>
<accession>A0AAD4QAS3</accession>
<feature type="compositionally biased region" description="Acidic residues" evidence="1">
    <location>
        <begin position="638"/>
        <end position="653"/>
    </location>
</feature>
<comment type="caution">
    <text evidence="2">The sequence shown here is derived from an EMBL/GenBank/DDBJ whole genome shotgun (WGS) entry which is preliminary data.</text>
</comment>
<dbReference type="AlphaFoldDB" id="A0AAD4QAS3"/>
<feature type="region of interest" description="Disordered" evidence="1">
    <location>
        <begin position="466"/>
        <end position="537"/>
    </location>
</feature>
<feature type="compositionally biased region" description="Polar residues" evidence="1">
    <location>
        <begin position="496"/>
        <end position="510"/>
    </location>
</feature>
<feature type="region of interest" description="Disordered" evidence="1">
    <location>
        <begin position="672"/>
        <end position="712"/>
    </location>
</feature>
<organism evidence="2 3">
    <name type="scientific">Lactarius akahatsu</name>
    <dbReference type="NCBI Taxonomy" id="416441"/>
    <lineage>
        <taxon>Eukaryota</taxon>
        <taxon>Fungi</taxon>
        <taxon>Dikarya</taxon>
        <taxon>Basidiomycota</taxon>
        <taxon>Agaricomycotina</taxon>
        <taxon>Agaricomycetes</taxon>
        <taxon>Russulales</taxon>
        <taxon>Russulaceae</taxon>
        <taxon>Lactarius</taxon>
    </lineage>
</organism>
<feature type="compositionally biased region" description="Basic and acidic residues" evidence="1">
    <location>
        <begin position="678"/>
        <end position="695"/>
    </location>
</feature>
<keyword evidence="3" id="KW-1185">Reference proteome</keyword>
<protein>
    <submittedName>
        <fullName evidence="2">Uncharacterized protein</fullName>
    </submittedName>
</protein>
<proteinExistence type="predicted"/>
<evidence type="ECO:0000313" key="3">
    <source>
        <dbReference type="Proteomes" id="UP001201163"/>
    </source>
</evidence>
<evidence type="ECO:0000256" key="1">
    <source>
        <dbReference type="SAM" id="MobiDB-lite"/>
    </source>
</evidence>
<dbReference type="Proteomes" id="UP001201163">
    <property type="component" value="Unassembled WGS sequence"/>
</dbReference>
<feature type="region of interest" description="Disordered" evidence="1">
    <location>
        <begin position="638"/>
        <end position="660"/>
    </location>
</feature>
<dbReference type="EMBL" id="JAKELL010000008">
    <property type="protein sequence ID" value="KAH8996879.1"/>
    <property type="molecule type" value="Genomic_DNA"/>
</dbReference>
<reference evidence="2" key="1">
    <citation type="submission" date="2022-01" db="EMBL/GenBank/DDBJ databases">
        <title>Comparative genomics reveals a dynamic genome evolution in the ectomycorrhizal milk-cap (Lactarius) mushrooms.</title>
        <authorList>
            <consortium name="DOE Joint Genome Institute"/>
            <person name="Lebreton A."/>
            <person name="Tang N."/>
            <person name="Kuo A."/>
            <person name="LaButti K."/>
            <person name="Drula E."/>
            <person name="Barry K."/>
            <person name="Clum A."/>
            <person name="Lipzen A."/>
            <person name="Mousain D."/>
            <person name="Ng V."/>
            <person name="Wang R."/>
            <person name="Wang X."/>
            <person name="Dai Y."/>
            <person name="Henrissat B."/>
            <person name="Grigoriev I.V."/>
            <person name="Guerin-Laguette A."/>
            <person name="Yu F."/>
            <person name="Martin F.M."/>
        </authorList>
    </citation>
    <scope>NUCLEOTIDE SEQUENCE</scope>
    <source>
        <strain evidence="2">QP</strain>
    </source>
</reference>
<gene>
    <name evidence="2" type="ORF">EDB92DRAFT_1793263</name>
</gene>
<evidence type="ECO:0000313" key="2">
    <source>
        <dbReference type="EMBL" id="KAH8996879.1"/>
    </source>
</evidence>
<sequence length="790" mass="87404">MLDTTTHSLNKGKSSTGLRPWSQLPPEIVRLIATHYILDVSTSSHCPATWELSESWPHRIVYTVFRDAFALEKLMTVCPSWGSALEWHRFWNHACCAVDPLETLAQHTFTQSNDNTSSPHRISPYHQFRIITQCSCYVCRINNPGTNVGLALAKRAVAVPFMGTILTCREHRKSAYCGLCLREAPPRYDVFTAEAAAVGCVENEDVETWPTVATTCRSCRSEWLWRRMGVAAPDREVSASGSPYWSSLDWEVRQSIDAFIESGEGTLGDIIQIAREKLWLSRYTRIGMHMEHALAQQRLDMRTNGYGYESADEDAVSGEVDPDDYETLAMAEELHSVREMAQSDWARTRILDGLWLSPADDWYGYRPRPPPAEHPAPWALQVADGQVHPTPTTIRVPPAPTYHLADQLYRVYERQLRKILLPAMQNIIKRIMCQGRAEAMKVVASMDSEDVLRALQQAWAWSKDLRQLPPPARESDLDPGTPLDDASSSSKSDASHTTSPVLSTATLQTTPSPPPSDDKREKDGDAESPREEAPRMRLFVEIGPPEPSNLLRDIPYVPGTTQEMPSYSLKAFIEVWRESYAPLFACSCKICERALLHRDVGDTVRPAETTHVVPSHPETRAHQQTTLGNNTIRLEEATYEEEEEDDEDDEELIYSDYSDGDPAAYVEATADVVTPSSRKRDHEHGDHDPRAHAEAESGTLKTPPKRTRVDGSYSPLTTAEAAAARVSKRGSEEAALSGVAAGKRPRVADAGQADGDGGLMASCTGTSPTLTGSAPVCLQATGRVGVGGES</sequence>
<feature type="compositionally biased region" description="Basic and acidic residues" evidence="1">
    <location>
        <begin position="516"/>
        <end position="535"/>
    </location>
</feature>